<reference evidence="1 2" key="1">
    <citation type="submission" date="2018-01" db="EMBL/GenBank/DDBJ databases">
        <title>Complete genome sequence of Bacteriovorax stolpii DSM12778.</title>
        <authorList>
            <person name="Tang B."/>
            <person name="Chang J."/>
        </authorList>
    </citation>
    <scope>NUCLEOTIDE SEQUENCE [LARGE SCALE GENOMIC DNA]</scope>
    <source>
        <strain evidence="1 2">DSM 12778</strain>
    </source>
</reference>
<evidence type="ECO:0000313" key="1">
    <source>
        <dbReference type="EMBL" id="AUN99373.1"/>
    </source>
</evidence>
<dbReference type="Proteomes" id="UP000235584">
    <property type="component" value="Chromosome"/>
</dbReference>
<proteinExistence type="predicted"/>
<dbReference type="RefSeq" id="WP_102244664.1">
    <property type="nucleotide sequence ID" value="NZ_CP025704.1"/>
</dbReference>
<dbReference type="KEGG" id="bsto:C0V70_14920"/>
<sequence>MNAKILIQDIDRSRCVVSEFKKLAEEYCELVKSFGFKAKPYRDSGVLKFESCKIEQKTRAIAYLDANIELLKECVAQGDDPRNSAQMLWRILKKIKAVPENDIFDKIAQGDVVEVYLDDHIQIYRNLEFFNFTSFTIDELLCGTWYKLYKRDFLPTLKMMKMAFKLLTKRLNKTMPWNVPEHVFDEIGSEENLRHSILLKYLSPLTNQGKMVGAICISHAKLVQK</sequence>
<gene>
    <name evidence="1" type="ORF">C0V70_14920</name>
</gene>
<protein>
    <submittedName>
        <fullName evidence="1">Uncharacterized protein</fullName>
    </submittedName>
</protein>
<accession>A0A2K9NV27</accession>
<dbReference type="EMBL" id="CP025704">
    <property type="protein sequence ID" value="AUN99373.1"/>
    <property type="molecule type" value="Genomic_DNA"/>
</dbReference>
<keyword evidence="2" id="KW-1185">Reference proteome</keyword>
<name>A0A2K9NV27_BACTC</name>
<dbReference type="AlphaFoldDB" id="A0A2K9NV27"/>
<evidence type="ECO:0000313" key="2">
    <source>
        <dbReference type="Proteomes" id="UP000235584"/>
    </source>
</evidence>
<organism evidence="1 2">
    <name type="scientific">Bacteriovorax stolpii</name>
    <name type="common">Bdellovibrio stolpii</name>
    <dbReference type="NCBI Taxonomy" id="960"/>
    <lineage>
        <taxon>Bacteria</taxon>
        <taxon>Pseudomonadati</taxon>
        <taxon>Bdellovibrionota</taxon>
        <taxon>Bacteriovoracia</taxon>
        <taxon>Bacteriovoracales</taxon>
        <taxon>Bacteriovoracaceae</taxon>
        <taxon>Bacteriovorax</taxon>
    </lineage>
</organism>